<dbReference type="Pfam" id="PF12697">
    <property type="entry name" value="Abhydrolase_6"/>
    <property type="match status" value="1"/>
</dbReference>
<protein>
    <submittedName>
        <fullName evidence="2">Alpha/beta fold hydrolase</fullName>
    </submittedName>
</protein>
<comment type="caution">
    <text evidence="2">The sequence shown here is derived from an EMBL/GenBank/DDBJ whole genome shotgun (WGS) entry which is preliminary data.</text>
</comment>
<dbReference type="EMBL" id="SMFL01000014">
    <property type="protein sequence ID" value="TDE10768.1"/>
    <property type="molecule type" value="Genomic_DNA"/>
</dbReference>
<organism evidence="2 3">
    <name type="scientific">Dyadobacter psychrotolerans</name>
    <dbReference type="NCBI Taxonomy" id="2541721"/>
    <lineage>
        <taxon>Bacteria</taxon>
        <taxon>Pseudomonadati</taxon>
        <taxon>Bacteroidota</taxon>
        <taxon>Cytophagia</taxon>
        <taxon>Cytophagales</taxon>
        <taxon>Spirosomataceae</taxon>
        <taxon>Dyadobacter</taxon>
    </lineage>
</organism>
<accession>A0A4V2Z360</accession>
<evidence type="ECO:0000313" key="2">
    <source>
        <dbReference type="EMBL" id="TDE10768.1"/>
    </source>
</evidence>
<name>A0A4V2Z360_9BACT</name>
<dbReference type="InterPro" id="IPR000073">
    <property type="entry name" value="AB_hydrolase_1"/>
</dbReference>
<gene>
    <name evidence="2" type="ORF">E0F88_27225</name>
</gene>
<keyword evidence="2" id="KW-0378">Hydrolase</keyword>
<dbReference type="GO" id="GO:0016787">
    <property type="term" value="F:hydrolase activity"/>
    <property type="evidence" value="ECO:0007669"/>
    <property type="project" value="UniProtKB-KW"/>
</dbReference>
<sequence length="273" mass="29209">MKLSLIQAATYVLTLFLLSSCSDDDVVEIPVSPKTFVLVHGSFQGPFAWQYVKDQLIKKGQKVVVVELPAHGEDKTAPATVSIDVYRDKVISVINPLEGKVILVGHSLAGLVISATAEKVPDKIEKLVYIAGFVPANGQSLLDLSSTDSTSLLGHALIPSADQLTLDIAAANVAPIFAQDGSADIKKLLMDNKRVEPAIPFINKVAVSAANFGKVAKYYIHTAKDMAVGPALQKRMVAAAPGFKKTYTLDTSHSPFLTQPQAVTDILMEVSKL</sequence>
<evidence type="ECO:0000259" key="1">
    <source>
        <dbReference type="Pfam" id="PF12697"/>
    </source>
</evidence>
<dbReference type="AlphaFoldDB" id="A0A4V2Z360"/>
<keyword evidence="3" id="KW-1185">Reference proteome</keyword>
<proteinExistence type="predicted"/>
<dbReference type="PROSITE" id="PS51257">
    <property type="entry name" value="PROKAR_LIPOPROTEIN"/>
    <property type="match status" value="1"/>
</dbReference>
<dbReference type="RefSeq" id="WP_131961477.1">
    <property type="nucleotide sequence ID" value="NZ_SMFL01000014.1"/>
</dbReference>
<dbReference type="Proteomes" id="UP000294850">
    <property type="component" value="Unassembled WGS sequence"/>
</dbReference>
<dbReference type="OrthoDB" id="9112061at2"/>
<dbReference type="PANTHER" id="PTHR37017:SF11">
    <property type="entry name" value="ESTERASE_LIPASE_THIOESTERASE DOMAIN-CONTAINING PROTEIN"/>
    <property type="match status" value="1"/>
</dbReference>
<dbReference type="InterPro" id="IPR052897">
    <property type="entry name" value="Sec-Metab_Biosynth_Hydrolase"/>
</dbReference>
<reference evidence="2 3" key="1">
    <citation type="submission" date="2019-03" db="EMBL/GenBank/DDBJ databases">
        <title>Dyadobacter AR-3-6 sp. nov., isolated from arctic soil.</title>
        <authorList>
            <person name="Chaudhary D.K."/>
        </authorList>
    </citation>
    <scope>NUCLEOTIDE SEQUENCE [LARGE SCALE GENOMIC DNA]</scope>
    <source>
        <strain evidence="2 3">AR-3-6</strain>
    </source>
</reference>
<dbReference type="SUPFAM" id="SSF53474">
    <property type="entry name" value="alpha/beta-Hydrolases"/>
    <property type="match status" value="1"/>
</dbReference>
<dbReference type="Gene3D" id="3.40.50.1820">
    <property type="entry name" value="alpha/beta hydrolase"/>
    <property type="match status" value="1"/>
</dbReference>
<evidence type="ECO:0000313" key="3">
    <source>
        <dbReference type="Proteomes" id="UP000294850"/>
    </source>
</evidence>
<dbReference type="PANTHER" id="PTHR37017">
    <property type="entry name" value="AB HYDROLASE-1 DOMAIN-CONTAINING PROTEIN-RELATED"/>
    <property type="match status" value="1"/>
</dbReference>
<dbReference type="InterPro" id="IPR029058">
    <property type="entry name" value="AB_hydrolase_fold"/>
</dbReference>
<feature type="domain" description="AB hydrolase-1" evidence="1">
    <location>
        <begin position="36"/>
        <end position="265"/>
    </location>
</feature>